<dbReference type="SUPFAM" id="SSF53901">
    <property type="entry name" value="Thiolase-like"/>
    <property type="match status" value="2"/>
</dbReference>
<reference evidence="6 7" key="1">
    <citation type="submission" date="2019-02" db="EMBL/GenBank/DDBJ databases">
        <title>Prokaryotic population dynamics and viral predation in marine succession experiment using metagenomics: the confinement effect.</title>
        <authorList>
            <person name="Haro-Moreno J.M."/>
            <person name="Rodriguez-Valera F."/>
            <person name="Lopez-Perez M."/>
        </authorList>
    </citation>
    <scope>NUCLEOTIDE SEQUENCE [LARGE SCALE GENOMIC DNA]</scope>
    <source>
        <strain evidence="6">MED-G157</strain>
    </source>
</reference>
<proteinExistence type="inferred from homology"/>
<dbReference type="Pfam" id="PF02801">
    <property type="entry name" value="Ketoacyl-synt_C"/>
    <property type="match status" value="1"/>
</dbReference>
<evidence type="ECO:0000313" key="6">
    <source>
        <dbReference type="EMBL" id="RZO76293.1"/>
    </source>
</evidence>
<name>A0A520S1E0_9GAMM</name>
<organism evidence="6 7">
    <name type="scientific">OM182 bacterium</name>
    <dbReference type="NCBI Taxonomy" id="2510334"/>
    <lineage>
        <taxon>Bacteria</taxon>
        <taxon>Pseudomonadati</taxon>
        <taxon>Pseudomonadota</taxon>
        <taxon>Gammaproteobacteria</taxon>
        <taxon>OMG group</taxon>
        <taxon>OM182 clade</taxon>
    </lineage>
</organism>
<dbReference type="PANTHER" id="PTHR11712">
    <property type="entry name" value="POLYKETIDE SYNTHASE-RELATED"/>
    <property type="match status" value="1"/>
</dbReference>
<dbReference type="InterPro" id="IPR047224">
    <property type="entry name" value="FAS_alpha_su_C"/>
</dbReference>
<evidence type="ECO:0000256" key="2">
    <source>
        <dbReference type="ARBA" id="ARBA00008467"/>
    </source>
</evidence>
<dbReference type="AlphaFoldDB" id="A0A520S1E0"/>
<protein>
    <submittedName>
        <fullName evidence="6">Beta-ketoacyl synthase</fullName>
    </submittedName>
</protein>
<evidence type="ECO:0000259" key="5">
    <source>
        <dbReference type="PROSITE" id="PS52004"/>
    </source>
</evidence>
<evidence type="ECO:0000256" key="1">
    <source>
        <dbReference type="ARBA" id="ARBA00005194"/>
    </source>
</evidence>
<sequence length="620" mass="67087">MSRLPIIVGFGGINPAGRSSAHHGYRRLVIDKIEAAKREKTYASLAALMQRAQPSTDTEREILLQHTLIRKLEHNLFDADSILLQRSAELNTLSGRQTSFIVKKTQLPSLIPETWNVEAASEAEVKVTIKNELKVLLPDTRISKVHAAGQLPTGFNPESMYQSRNHPRGLQLTVFGASDAINSLGIDWEKITDKVPGDQISVYASSAMGQLDHNGSGGLLQSSLIGKRVSSKNVALGLAEMTADFINAYILGNIGTTGANIGACATFLYNLRQGIQDIRSGKYRVSVVGASEAPLTPEIIEGYRTMGALAEDDALRKIEGSNSGEPDYRRACRPFAINCGFTLAEASQFIVLCDDELAMELGANIYGSVADVFVNADGFKKSIPGPGIGNYITVGKAMGVVRSILGENALRSNSYMSAHGTGTPQNRTTESHIFSELATAFGIKNWPITAIKAYIGHSIACASGDQLMSVLGAWVDGIIPGITTIDHVAPDVCTNNLDFLLEHREMLPDTMDAAFINSKGFGGNNATAAILSPQVTKNMLEKKHGKTVLMKHAKLNESVRETLENYDESMIAGENSIIYKFGEDVIEGSHLKLSNENIKIPGQKHNIQLDIVNPYSDMVD</sequence>
<dbReference type="InterPro" id="IPR016039">
    <property type="entry name" value="Thiolase-like"/>
</dbReference>
<dbReference type="InterPro" id="IPR014031">
    <property type="entry name" value="Ketoacyl_synth_C"/>
</dbReference>
<comment type="caution">
    <text evidence="6">The sequence shown here is derived from an EMBL/GenBank/DDBJ whole genome shotgun (WGS) entry which is preliminary data.</text>
</comment>
<dbReference type="SMART" id="SM00825">
    <property type="entry name" value="PKS_KS"/>
    <property type="match status" value="1"/>
</dbReference>
<dbReference type="PANTHER" id="PTHR11712:SF336">
    <property type="entry name" value="3-OXOACYL-[ACYL-CARRIER-PROTEIN] SYNTHASE, MITOCHONDRIAL"/>
    <property type="match status" value="1"/>
</dbReference>
<dbReference type="Pfam" id="PF00109">
    <property type="entry name" value="ketoacyl-synt"/>
    <property type="match status" value="1"/>
</dbReference>
<feature type="domain" description="Ketosynthase family 3 (KS3)" evidence="5">
    <location>
        <begin position="1"/>
        <end position="532"/>
    </location>
</feature>
<evidence type="ECO:0000256" key="3">
    <source>
        <dbReference type="ARBA" id="ARBA00022679"/>
    </source>
</evidence>
<comment type="similarity">
    <text evidence="2 4">Belongs to the thiolase-like superfamily. Beta-ketoacyl-ACP synthases family.</text>
</comment>
<keyword evidence="3 4" id="KW-0808">Transferase</keyword>
<dbReference type="InterPro" id="IPR020841">
    <property type="entry name" value="PKS_Beta-ketoAc_synthase_dom"/>
</dbReference>
<dbReference type="CDD" id="cd00828">
    <property type="entry name" value="elong_cond_enzymes"/>
    <property type="match status" value="1"/>
</dbReference>
<comment type="pathway">
    <text evidence="1">Lipid metabolism; fatty acid biosynthesis.</text>
</comment>
<dbReference type="GO" id="GO:0006633">
    <property type="term" value="P:fatty acid biosynthetic process"/>
    <property type="evidence" value="ECO:0007669"/>
    <property type="project" value="TreeGrafter"/>
</dbReference>
<evidence type="ECO:0000313" key="7">
    <source>
        <dbReference type="Proteomes" id="UP000316199"/>
    </source>
</evidence>
<accession>A0A520S1E0</accession>
<dbReference type="InterPro" id="IPR000794">
    <property type="entry name" value="Beta-ketoacyl_synthase"/>
</dbReference>
<dbReference type="Gene3D" id="3.40.47.10">
    <property type="match status" value="1"/>
</dbReference>
<dbReference type="PROSITE" id="PS52004">
    <property type="entry name" value="KS3_2"/>
    <property type="match status" value="1"/>
</dbReference>
<evidence type="ECO:0000256" key="4">
    <source>
        <dbReference type="RuleBase" id="RU003694"/>
    </source>
</evidence>
<dbReference type="GO" id="GO:0004315">
    <property type="term" value="F:3-oxoacyl-[acyl-carrier-protein] synthase activity"/>
    <property type="evidence" value="ECO:0007669"/>
    <property type="project" value="TreeGrafter"/>
</dbReference>
<dbReference type="EMBL" id="SHAG01000014">
    <property type="protein sequence ID" value="RZO76293.1"/>
    <property type="molecule type" value="Genomic_DNA"/>
</dbReference>
<dbReference type="GO" id="GO:0005829">
    <property type="term" value="C:cytosol"/>
    <property type="evidence" value="ECO:0007669"/>
    <property type="project" value="TreeGrafter"/>
</dbReference>
<gene>
    <name evidence="6" type="ORF">EVA68_04770</name>
</gene>
<dbReference type="Proteomes" id="UP000316199">
    <property type="component" value="Unassembled WGS sequence"/>
</dbReference>
<dbReference type="InterPro" id="IPR014030">
    <property type="entry name" value="Ketoacyl_synth_N"/>
</dbReference>